<organism evidence="1 2">
    <name type="scientific">Bacillus toyonensis</name>
    <dbReference type="NCBI Taxonomy" id="155322"/>
    <lineage>
        <taxon>Bacteria</taxon>
        <taxon>Bacillati</taxon>
        <taxon>Bacillota</taxon>
        <taxon>Bacilli</taxon>
        <taxon>Bacillales</taxon>
        <taxon>Bacillaceae</taxon>
        <taxon>Bacillus</taxon>
        <taxon>Bacillus cereus group</taxon>
    </lineage>
</organism>
<name>A0A2A7YL52_9BACI</name>
<evidence type="ECO:0000313" key="1">
    <source>
        <dbReference type="EMBL" id="PGG94106.1"/>
    </source>
</evidence>
<reference evidence="1 2" key="1">
    <citation type="submission" date="2017-09" db="EMBL/GenBank/DDBJ databases">
        <title>Large-scale bioinformatics analysis of Bacillus genomes uncovers conserved roles of natural products in bacterial physiology.</title>
        <authorList>
            <consortium name="Agbiome Team Llc"/>
            <person name="Bleich R.M."/>
            <person name="Grubbs K.J."/>
            <person name="Santa Maria K.C."/>
            <person name="Allen S.E."/>
            <person name="Farag S."/>
            <person name="Shank E.A."/>
            <person name="Bowers A."/>
        </authorList>
    </citation>
    <scope>NUCLEOTIDE SEQUENCE [LARGE SCALE GENOMIC DNA]</scope>
    <source>
        <strain evidence="1 2">AFS094862</strain>
    </source>
</reference>
<dbReference type="RefSeq" id="WP_098070271.1">
    <property type="nucleotide sequence ID" value="NZ_JBALMW010000394.1"/>
</dbReference>
<dbReference type="Proteomes" id="UP000225320">
    <property type="component" value="Unassembled WGS sequence"/>
</dbReference>
<accession>A0A2A7YL52</accession>
<evidence type="ECO:0000313" key="2">
    <source>
        <dbReference type="Proteomes" id="UP000225320"/>
    </source>
</evidence>
<dbReference type="PIRSF" id="PIRSF011560">
    <property type="entry name" value="ComK"/>
    <property type="match status" value="1"/>
</dbReference>
<dbReference type="InterPro" id="IPR010461">
    <property type="entry name" value="ComK"/>
</dbReference>
<gene>
    <name evidence="1" type="ORF">CON73_03795</name>
</gene>
<dbReference type="GO" id="GO:0030420">
    <property type="term" value="P:establishment of competence for transformation"/>
    <property type="evidence" value="ECO:0007669"/>
    <property type="project" value="InterPro"/>
</dbReference>
<comment type="caution">
    <text evidence="1">The sequence shown here is derived from an EMBL/GenBank/DDBJ whole genome shotgun (WGS) entry which is preliminary data.</text>
</comment>
<sequence>MNNENDIFISSSTMMLEPCKHPSYRTKIIDSSGKHLYSRQTALQLIQKSCLTDVYSTYQGRRNAVQANFKFKQNVPIPINHKEYICAFPTESPASPNCIWLFYKHIHTIEFFKNTKKAKIFFSNGFTVTIQISSHKLSQQLWKAGYVLSQMNMQDSLHS</sequence>
<dbReference type="Pfam" id="PF06338">
    <property type="entry name" value="ComK"/>
    <property type="match status" value="1"/>
</dbReference>
<protein>
    <submittedName>
        <fullName evidence="1">Competence protein</fullName>
    </submittedName>
</protein>
<dbReference type="AlphaFoldDB" id="A0A2A7YL52"/>
<proteinExistence type="predicted"/>
<dbReference type="EMBL" id="NVOI01000019">
    <property type="protein sequence ID" value="PGG94106.1"/>
    <property type="molecule type" value="Genomic_DNA"/>
</dbReference>